<dbReference type="Pfam" id="PF22252">
    <property type="entry name" value="PNGase_F-II_N"/>
    <property type="match status" value="1"/>
</dbReference>
<gene>
    <name evidence="1" type="ordered locus">Cpin_4087</name>
</gene>
<dbReference type="Proteomes" id="UP000002215">
    <property type="component" value="Chromosome"/>
</dbReference>
<accession>A0A979G6K3</accession>
<reference evidence="1 2" key="2">
    <citation type="journal article" date="2010" name="Stand. Genomic Sci.">
        <title>Complete genome sequence of Chitinophaga pinensis type strain (UQM 2034).</title>
        <authorList>
            <person name="Glavina Del Rio T."/>
            <person name="Abt B."/>
            <person name="Spring S."/>
            <person name="Lapidus A."/>
            <person name="Nolan M."/>
            <person name="Tice H."/>
            <person name="Copeland A."/>
            <person name="Cheng J.F."/>
            <person name="Chen F."/>
            <person name="Bruce D."/>
            <person name="Goodwin L."/>
            <person name="Pitluck S."/>
            <person name="Ivanova N."/>
            <person name="Mavromatis K."/>
            <person name="Mikhailova N."/>
            <person name="Pati A."/>
            <person name="Chen A."/>
            <person name="Palaniappan K."/>
            <person name="Land M."/>
            <person name="Hauser L."/>
            <person name="Chang Y.J."/>
            <person name="Jeffries C.D."/>
            <person name="Chain P."/>
            <person name="Saunders E."/>
            <person name="Detter J.C."/>
            <person name="Brettin T."/>
            <person name="Rohde M."/>
            <person name="Goker M."/>
            <person name="Bristow J."/>
            <person name="Eisen J.A."/>
            <person name="Markowitz V."/>
            <person name="Hugenholtz P."/>
            <person name="Kyrpides N.C."/>
            <person name="Klenk H.P."/>
            <person name="Lucas S."/>
        </authorList>
    </citation>
    <scope>NUCLEOTIDE SEQUENCE [LARGE SCALE GENOMIC DNA]</scope>
    <source>
        <strain evidence="2">ATCC 43595 / DSM 2588 / LMG 13176 / NBRC 15968 / NCIMB 11800 / UQM 2034</strain>
    </source>
</reference>
<dbReference type="OrthoDB" id="647623at2"/>
<organism evidence="1 2">
    <name type="scientific">Chitinophaga pinensis (strain ATCC 43595 / DSM 2588 / LMG 13176 / NBRC 15968 / NCIMB 11800 / UQM 2034)</name>
    <dbReference type="NCBI Taxonomy" id="485918"/>
    <lineage>
        <taxon>Bacteria</taxon>
        <taxon>Pseudomonadati</taxon>
        <taxon>Bacteroidota</taxon>
        <taxon>Chitinophagia</taxon>
        <taxon>Chitinophagales</taxon>
        <taxon>Chitinophagaceae</taxon>
        <taxon>Chitinophaga</taxon>
    </lineage>
</organism>
<dbReference type="KEGG" id="cpi:Cpin_4087"/>
<proteinExistence type="predicted"/>
<name>A0A979G6K3_CHIPD</name>
<dbReference type="EMBL" id="CP001699">
    <property type="protein sequence ID" value="ACU61547.1"/>
    <property type="molecule type" value="Genomic_DNA"/>
</dbReference>
<evidence type="ECO:0000313" key="2">
    <source>
        <dbReference type="Proteomes" id="UP000002215"/>
    </source>
</evidence>
<evidence type="ECO:0000313" key="1">
    <source>
        <dbReference type="EMBL" id="ACU61547.1"/>
    </source>
</evidence>
<sequence length="228" mass="25980">MYNIIRILVLATGISGICYQGYAQDKTQGQIHYELTFNLHASMKPDQLQYKDLVPETLVDKAELIYKGQHLKSFFPDEINKEEDGHKTSIRVATEEGSERYADIDSKKLWWVDRKKNPPVLVEKELAVNEEEKVQETAETRKILDYTCKKLFLKTKKNGTVTIWYTTELPLKAGSPFGSITDKGVVLAMESKRASFKAIGIDFTIVDEKEVMPPADMKIVKTQEESAK</sequence>
<protein>
    <recommendedName>
        <fullName evidence="3">GLPGLI family protein</fullName>
    </recommendedName>
</protein>
<dbReference type="AlphaFoldDB" id="A0A979G6K3"/>
<reference evidence="2" key="1">
    <citation type="submission" date="2009-08" db="EMBL/GenBank/DDBJ databases">
        <title>The complete genome of Chitinophaga pinensis DSM 2588.</title>
        <authorList>
            <consortium name="US DOE Joint Genome Institute (JGI-PGF)"/>
            <person name="Lucas S."/>
            <person name="Copeland A."/>
            <person name="Lapidus A."/>
            <person name="Glavina del Rio T."/>
            <person name="Dalin E."/>
            <person name="Tice H."/>
            <person name="Bruce D."/>
            <person name="Goodwin L."/>
            <person name="Pitluck S."/>
            <person name="Kyrpides N."/>
            <person name="Mavromatis K."/>
            <person name="Ivanova N."/>
            <person name="Mikhailova N."/>
            <person name="Sims D."/>
            <person name="Meinche L."/>
            <person name="Brettin T."/>
            <person name="Detter J.C."/>
            <person name="Han C."/>
            <person name="Larimer F."/>
            <person name="Land M."/>
            <person name="Hauser L."/>
            <person name="Markowitz V."/>
            <person name="Cheng J.-F."/>
            <person name="Hugenholtz P."/>
            <person name="Woyke T."/>
            <person name="Wu D."/>
            <person name="Spring S."/>
            <person name="Klenk H.-P."/>
            <person name="Eisen J.A."/>
        </authorList>
    </citation>
    <scope>NUCLEOTIDE SEQUENCE [LARGE SCALE GENOMIC DNA]</scope>
    <source>
        <strain evidence="2">ATCC 43595 / DSM 2588 / LMG 13176 / NBRC 15968 / NCIMB 11800 / UQM 2034</strain>
    </source>
</reference>
<evidence type="ECO:0008006" key="3">
    <source>
        <dbReference type="Google" id="ProtNLM"/>
    </source>
</evidence>
<dbReference type="RefSeq" id="WP_012791719.1">
    <property type="nucleotide sequence ID" value="NC_013132.1"/>
</dbReference>